<dbReference type="Proteomes" id="UP000277580">
    <property type="component" value="Unassembled WGS sequence"/>
</dbReference>
<evidence type="ECO:0000256" key="6">
    <source>
        <dbReference type="ARBA" id="ARBA00023136"/>
    </source>
</evidence>
<dbReference type="EMBL" id="ML119130">
    <property type="protein sequence ID" value="RPB12223.1"/>
    <property type="molecule type" value="Genomic_DNA"/>
</dbReference>
<dbReference type="GO" id="GO:0016020">
    <property type="term" value="C:membrane"/>
    <property type="evidence" value="ECO:0007669"/>
    <property type="project" value="UniProtKB-SubCell"/>
</dbReference>
<comment type="similarity">
    <text evidence="2">Belongs to the major facilitator superfamily. Sugar transporter (TC 2.A.1.1) family.</text>
</comment>
<dbReference type="GO" id="GO:0015149">
    <property type="term" value="F:hexose transmembrane transporter activity"/>
    <property type="evidence" value="ECO:0007669"/>
    <property type="project" value="TreeGrafter"/>
</dbReference>
<name>A0A3N4KNM9_9PEZI</name>
<feature type="transmembrane region" description="Helical" evidence="7">
    <location>
        <begin position="349"/>
        <end position="374"/>
    </location>
</feature>
<evidence type="ECO:0000256" key="4">
    <source>
        <dbReference type="ARBA" id="ARBA00022692"/>
    </source>
</evidence>
<dbReference type="OrthoDB" id="4540492at2759"/>
<keyword evidence="10" id="KW-1185">Reference proteome</keyword>
<reference evidence="9 10" key="1">
    <citation type="journal article" date="2018" name="Nat. Ecol. Evol.">
        <title>Pezizomycetes genomes reveal the molecular basis of ectomycorrhizal truffle lifestyle.</title>
        <authorList>
            <person name="Murat C."/>
            <person name="Payen T."/>
            <person name="Noel B."/>
            <person name="Kuo A."/>
            <person name="Morin E."/>
            <person name="Chen J."/>
            <person name="Kohler A."/>
            <person name="Krizsan K."/>
            <person name="Balestrini R."/>
            <person name="Da Silva C."/>
            <person name="Montanini B."/>
            <person name="Hainaut M."/>
            <person name="Levati E."/>
            <person name="Barry K.W."/>
            <person name="Belfiori B."/>
            <person name="Cichocki N."/>
            <person name="Clum A."/>
            <person name="Dockter R.B."/>
            <person name="Fauchery L."/>
            <person name="Guy J."/>
            <person name="Iotti M."/>
            <person name="Le Tacon F."/>
            <person name="Lindquist E.A."/>
            <person name="Lipzen A."/>
            <person name="Malagnac F."/>
            <person name="Mello A."/>
            <person name="Molinier V."/>
            <person name="Miyauchi S."/>
            <person name="Poulain J."/>
            <person name="Riccioni C."/>
            <person name="Rubini A."/>
            <person name="Sitrit Y."/>
            <person name="Splivallo R."/>
            <person name="Traeger S."/>
            <person name="Wang M."/>
            <person name="Zifcakova L."/>
            <person name="Wipf D."/>
            <person name="Zambonelli A."/>
            <person name="Paolocci F."/>
            <person name="Nowrousian M."/>
            <person name="Ottonello S."/>
            <person name="Baldrian P."/>
            <person name="Spatafora J.W."/>
            <person name="Henrissat B."/>
            <person name="Nagy L.G."/>
            <person name="Aury J.M."/>
            <person name="Wincker P."/>
            <person name="Grigoriev I.V."/>
            <person name="Bonfante P."/>
            <person name="Martin F.M."/>
        </authorList>
    </citation>
    <scope>NUCLEOTIDE SEQUENCE [LARGE SCALE GENOMIC DNA]</scope>
    <source>
        <strain evidence="9 10">CCBAS932</strain>
    </source>
</reference>
<dbReference type="FunCoup" id="A0A3N4KNM9">
    <property type="interactions" value="756"/>
</dbReference>
<dbReference type="PROSITE" id="PS50850">
    <property type="entry name" value="MFS"/>
    <property type="match status" value="1"/>
</dbReference>
<evidence type="ECO:0000256" key="7">
    <source>
        <dbReference type="SAM" id="Phobius"/>
    </source>
</evidence>
<evidence type="ECO:0000256" key="1">
    <source>
        <dbReference type="ARBA" id="ARBA00004141"/>
    </source>
</evidence>
<proteinExistence type="inferred from homology"/>
<evidence type="ECO:0000256" key="3">
    <source>
        <dbReference type="ARBA" id="ARBA00022448"/>
    </source>
</evidence>
<dbReference type="InterPro" id="IPR005828">
    <property type="entry name" value="MFS_sugar_transport-like"/>
</dbReference>
<feature type="transmembrane region" description="Helical" evidence="7">
    <location>
        <begin position="316"/>
        <end position="337"/>
    </location>
</feature>
<dbReference type="Gene3D" id="1.20.1250.20">
    <property type="entry name" value="MFS general substrate transporter like domains"/>
    <property type="match status" value="1"/>
</dbReference>
<dbReference type="InterPro" id="IPR020846">
    <property type="entry name" value="MFS_dom"/>
</dbReference>
<evidence type="ECO:0000259" key="8">
    <source>
        <dbReference type="PROSITE" id="PS50850"/>
    </source>
</evidence>
<evidence type="ECO:0000256" key="5">
    <source>
        <dbReference type="ARBA" id="ARBA00022989"/>
    </source>
</evidence>
<dbReference type="InParanoid" id="A0A3N4KNM9"/>
<feature type="transmembrane region" description="Helical" evidence="7">
    <location>
        <begin position="58"/>
        <end position="79"/>
    </location>
</feature>
<feature type="transmembrane region" description="Helical" evidence="7">
    <location>
        <begin position="286"/>
        <end position="310"/>
    </location>
</feature>
<keyword evidence="4 7" id="KW-0812">Transmembrane</keyword>
<dbReference type="SUPFAM" id="SSF103473">
    <property type="entry name" value="MFS general substrate transporter"/>
    <property type="match status" value="1"/>
</dbReference>
<feature type="transmembrane region" description="Helical" evidence="7">
    <location>
        <begin position="380"/>
        <end position="399"/>
    </location>
</feature>
<evidence type="ECO:0000256" key="2">
    <source>
        <dbReference type="ARBA" id="ARBA00010992"/>
    </source>
</evidence>
<accession>A0A3N4KNM9</accession>
<evidence type="ECO:0000313" key="10">
    <source>
        <dbReference type="Proteomes" id="UP000277580"/>
    </source>
</evidence>
<keyword evidence="6 7" id="KW-0472">Membrane</keyword>
<feature type="domain" description="Major facilitator superfamily (MFS) profile" evidence="8">
    <location>
        <begin position="1"/>
        <end position="402"/>
    </location>
</feature>
<dbReference type="PANTHER" id="PTHR23503:SF8">
    <property type="entry name" value="FACILITATED GLUCOSE TRANSPORTER PROTEIN 1"/>
    <property type="match status" value="1"/>
</dbReference>
<dbReference type="InterPro" id="IPR003663">
    <property type="entry name" value="Sugar/inositol_transpt"/>
</dbReference>
<organism evidence="9 10">
    <name type="scientific">Morchella conica CCBAS932</name>
    <dbReference type="NCBI Taxonomy" id="1392247"/>
    <lineage>
        <taxon>Eukaryota</taxon>
        <taxon>Fungi</taxon>
        <taxon>Dikarya</taxon>
        <taxon>Ascomycota</taxon>
        <taxon>Pezizomycotina</taxon>
        <taxon>Pezizomycetes</taxon>
        <taxon>Pezizales</taxon>
        <taxon>Morchellaceae</taxon>
        <taxon>Morchella</taxon>
    </lineage>
</organism>
<feature type="transmembrane region" description="Helical" evidence="7">
    <location>
        <begin position="259"/>
        <end position="279"/>
    </location>
</feature>
<dbReference type="PANTHER" id="PTHR23503">
    <property type="entry name" value="SOLUTE CARRIER FAMILY 2"/>
    <property type="match status" value="1"/>
</dbReference>
<feature type="transmembrane region" description="Helical" evidence="7">
    <location>
        <begin position="223"/>
        <end position="247"/>
    </location>
</feature>
<dbReference type="PRINTS" id="PR00171">
    <property type="entry name" value="SUGRTRNSPORT"/>
</dbReference>
<dbReference type="AlphaFoldDB" id="A0A3N4KNM9"/>
<gene>
    <name evidence="9" type="ORF">P167DRAFT_488252</name>
</gene>
<feature type="transmembrane region" description="Helical" evidence="7">
    <location>
        <begin position="33"/>
        <end position="51"/>
    </location>
</feature>
<comment type="subcellular location">
    <subcellularLocation>
        <location evidence="1">Membrane</location>
        <topology evidence="1">Multi-pass membrane protein</topology>
    </subcellularLocation>
</comment>
<keyword evidence="3" id="KW-0813">Transport</keyword>
<dbReference type="STRING" id="1392247.A0A3N4KNM9"/>
<keyword evidence="5 7" id="KW-1133">Transmembrane helix</keyword>
<dbReference type="InterPro" id="IPR045263">
    <property type="entry name" value="GLUT"/>
</dbReference>
<evidence type="ECO:0000313" key="9">
    <source>
        <dbReference type="EMBL" id="RPB12223.1"/>
    </source>
</evidence>
<dbReference type="InterPro" id="IPR036259">
    <property type="entry name" value="MFS_trans_sf"/>
</dbReference>
<sequence>MFLGAASSVFALGGLLGALLASQILQWTGPKKTVFVTSLLYIAGGLVKAVAQDVTLLVLGRLLSGVAAGAVTVVVPLFINDLAPPGSKGRLGATTQVTINVGILLTQILGALCNGESTWRIVMLVGAALGAVQAVMLIGVTESPQTLYKNGDKELARKTLARLRGTAEIEEEFDTFGSSETGNANSFVEQTSENDPLLEETPAKNTETGLFDFVTKREHRASFALVVMIMIVQQFTGINAVVMYGVAILSNMLPQYAGGLNAGISAINLIITISASMLFDIVSHRSLLLTSIGGMAFFSLALACGLYFHFSALSAIGIFFFVGFFSIGLGPLPWMVASNNVHRNSLGSAQSIALVANWIGTGAISFAVPVMASIVGMDMVFFIFSGLGGLSLLWGYFFIPSN</sequence>
<feature type="transmembrane region" description="Helical" evidence="7">
    <location>
        <begin position="119"/>
        <end position="140"/>
    </location>
</feature>
<protein>
    <submittedName>
        <fullName evidence="9">MFS general substrate transporter</fullName>
    </submittedName>
</protein>
<dbReference type="Pfam" id="PF00083">
    <property type="entry name" value="Sugar_tr"/>
    <property type="match status" value="1"/>
</dbReference>